<dbReference type="FunFam" id="3.40.50.720:FF:000084">
    <property type="entry name" value="Short-chain dehydrogenase reductase"/>
    <property type="match status" value="1"/>
</dbReference>
<dbReference type="NCBIfam" id="NF005559">
    <property type="entry name" value="PRK07231.1"/>
    <property type="match status" value="1"/>
</dbReference>
<dbReference type="RefSeq" id="WP_072818722.1">
    <property type="nucleotide sequence ID" value="NZ_LT670849.1"/>
</dbReference>
<keyword evidence="5" id="KW-0753">Steroid metabolism</keyword>
<dbReference type="GO" id="GO:0016491">
    <property type="term" value="F:oxidoreductase activity"/>
    <property type="evidence" value="ECO:0007669"/>
    <property type="project" value="UniProtKB-KW"/>
</dbReference>
<evidence type="ECO:0000313" key="7">
    <source>
        <dbReference type="Proteomes" id="UP000184096"/>
    </source>
</evidence>
<dbReference type="PANTHER" id="PTHR43180">
    <property type="entry name" value="3-OXOACYL-(ACYL-CARRIER-PROTEIN) REDUCTASE (AFU_ORTHOLOGUE AFUA_6G11210)"/>
    <property type="match status" value="1"/>
</dbReference>
<organism evidence="6 7">
    <name type="scientific">Bradyrhizobium erythrophlei</name>
    <dbReference type="NCBI Taxonomy" id="1437360"/>
    <lineage>
        <taxon>Bacteria</taxon>
        <taxon>Pseudomonadati</taxon>
        <taxon>Pseudomonadota</taxon>
        <taxon>Alphaproteobacteria</taxon>
        <taxon>Hyphomicrobiales</taxon>
        <taxon>Nitrobacteraceae</taxon>
        <taxon>Bradyrhizobium</taxon>
    </lineage>
</organism>
<keyword evidence="3" id="KW-0520">NAD</keyword>
<evidence type="ECO:0000256" key="3">
    <source>
        <dbReference type="ARBA" id="ARBA00023027"/>
    </source>
</evidence>
<proteinExistence type="inferred from homology"/>
<accession>A0A1M7TYC0</accession>
<dbReference type="PRINTS" id="PR00080">
    <property type="entry name" value="SDRFAMILY"/>
</dbReference>
<protein>
    <submittedName>
        <fullName evidence="6">NADP-dependent 3-hydroxy acid dehydrogenase YdfG</fullName>
    </submittedName>
</protein>
<dbReference type="EMBL" id="LT670849">
    <property type="protein sequence ID" value="SHN75653.1"/>
    <property type="molecule type" value="Genomic_DNA"/>
</dbReference>
<comment type="similarity">
    <text evidence="1">Belongs to the short-chain dehydrogenases/reductases (SDR) family.</text>
</comment>
<keyword evidence="7" id="KW-1185">Reference proteome</keyword>
<dbReference type="Proteomes" id="UP000184096">
    <property type="component" value="Chromosome I"/>
</dbReference>
<name>A0A1M7TYC0_9BRAD</name>
<dbReference type="InterPro" id="IPR020904">
    <property type="entry name" value="Sc_DH/Rdtase_CS"/>
</dbReference>
<dbReference type="PANTHER" id="PTHR43180:SF28">
    <property type="entry name" value="NAD(P)-BINDING ROSSMANN-FOLD SUPERFAMILY PROTEIN"/>
    <property type="match status" value="1"/>
</dbReference>
<evidence type="ECO:0000256" key="1">
    <source>
        <dbReference type="ARBA" id="ARBA00006484"/>
    </source>
</evidence>
<dbReference type="SUPFAM" id="SSF51735">
    <property type="entry name" value="NAD(P)-binding Rossmann-fold domains"/>
    <property type="match status" value="1"/>
</dbReference>
<dbReference type="Pfam" id="PF13561">
    <property type="entry name" value="adh_short_C2"/>
    <property type="match status" value="1"/>
</dbReference>
<dbReference type="InterPro" id="IPR002347">
    <property type="entry name" value="SDR_fam"/>
</dbReference>
<sequence length="280" mass="29053">MGRLDGKVAVITGATSGIGLRTAEVFVAEGAKVVVAGRRAAEGEALAKRLGPACLFHRTDVTIEADIRDLIGEAVDKFGRIDCLFNNAGGPAQTGGIEGLEADRFDTAMATLVRSVMLGMKHAAPHMRRQGSGSIINNGSIAGRLAGFSSSVVYGAAKAAVIHLTKCVAMELGEAGIRVNSISPGAIATGIFGKALGLSVEAAEKTPDVMREVYKSAQPIPRAGLPEDIAHAAVFLASDESSFINGHDLVIDGAITGGRNWTAQQQGYVALRKAFDQAQK</sequence>
<dbReference type="OrthoDB" id="9812986at2"/>
<evidence type="ECO:0000256" key="2">
    <source>
        <dbReference type="ARBA" id="ARBA00023002"/>
    </source>
</evidence>
<reference evidence="7" key="1">
    <citation type="submission" date="2016-11" db="EMBL/GenBank/DDBJ databases">
        <authorList>
            <person name="Varghese N."/>
            <person name="Submissions S."/>
        </authorList>
    </citation>
    <scope>NUCLEOTIDE SEQUENCE [LARGE SCALE GENOMIC DNA]</scope>
    <source>
        <strain evidence="7">GAS401</strain>
    </source>
</reference>
<evidence type="ECO:0000256" key="4">
    <source>
        <dbReference type="ARBA" id="ARBA00023098"/>
    </source>
</evidence>
<evidence type="ECO:0000256" key="5">
    <source>
        <dbReference type="ARBA" id="ARBA00023221"/>
    </source>
</evidence>
<gene>
    <name evidence="6" type="ORF">SAMN05444170_3012</name>
</gene>
<keyword evidence="4" id="KW-0443">Lipid metabolism</keyword>
<dbReference type="PROSITE" id="PS00061">
    <property type="entry name" value="ADH_SHORT"/>
    <property type="match status" value="1"/>
</dbReference>
<dbReference type="Gene3D" id="3.40.50.720">
    <property type="entry name" value="NAD(P)-binding Rossmann-like Domain"/>
    <property type="match status" value="1"/>
</dbReference>
<evidence type="ECO:0000313" key="6">
    <source>
        <dbReference type="EMBL" id="SHN75653.1"/>
    </source>
</evidence>
<dbReference type="InterPro" id="IPR036291">
    <property type="entry name" value="NAD(P)-bd_dom_sf"/>
</dbReference>
<dbReference type="GO" id="GO:0008202">
    <property type="term" value="P:steroid metabolic process"/>
    <property type="evidence" value="ECO:0007669"/>
    <property type="project" value="UniProtKB-KW"/>
</dbReference>
<dbReference type="PRINTS" id="PR00081">
    <property type="entry name" value="GDHRDH"/>
</dbReference>
<keyword evidence="2" id="KW-0560">Oxidoreductase</keyword>
<dbReference type="AlphaFoldDB" id="A0A1M7TYC0"/>